<proteinExistence type="predicted"/>
<dbReference type="GO" id="GO:0015562">
    <property type="term" value="F:efflux transmembrane transporter activity"/>
    <property type="evidence" value="ECO:0007669"/>
    <property type="project" value="InterPro"/>
</dbReference>
<dbReference type="SUPFAM" id="SSF56954">
    <property type="entry name" value="Outer membrane efflux proteins (OEP)"/>
    <property type="match status" value="1"/>
</dbReference>
<evidence type="ECO:0000313" key="7">
    <source>
        <dbReference type="EMBL" id="EJX09094.1"/>
    </source>
</evidence>
<keyword evidence="4" id="KW-0812">Transmembrane</keyword>
<evidence type="ECO:0000256" key="5">
    <source>
        <dbReference type="ARBA" id="ARBA00023136"/>
    </source>
</evidence>
<evidence type="ECO:0000256" key="6">
    <source>
        <dbReference type="ARBA" id="ARBA00023237"/>
    </source>
</evidence>
<evidence type="ECO:0000256" key="2">
    <source>
        <dbReference type="ARBA" id="ARBA00022448"/>
    </source>
</evidence>
<keyword evidence="6" id="KW-0998">Cell outer membrane</keyword>
<keyword evidence="5" id="KW-0472">Membrane</keyword>
<keyword evidence="2" id="KW-0813">Transport</keyword>
<evidence type="ECO:0000256" key="4">
    <source>
        <dbReference type="ARBA" id="ARBA00022692"/>
    </source>
</evidence>
<keyword evidence="3" id="KW-1134">Transmembrane beta strand</keyword>
<dbReference type="PANTHER" id="PTHR30026">
    <property type="entry name" value="OUTER MEMBRANE PROTEIN TOLC"/>
    <property type="match status" value="1"/>
</dbReference>
<name>J9GNB5_9ZZZZ</name>
<dbReference type="InterPro" id="IPR003423">
    <property type="entry name" value="OMP_efflux"/>
</dbReference>
<comment type="caution">
    <text evidence="7">The sequence shown here is derived from an EMBL/GenBank/DDBJ whole genome shotgun (WGS) entry which is preliminary data.</text>
</comment>
<comment type="subcellular location">
    <subcellularLocation>
        <location evidence="1">Cell outer membrane</location>
    </subcellularLocation>
</comment>
<dbReference type="InterPro" id="IPR051906">
    <property type="entry name" value="TolC-like"/>
</dbReference>
<protein>
    <submittedName>
        <fullName evidence="7">Outer membrane transport/efflux protein</fullName>
    </submittedName>
</protein>
<dbReference type="Pfam" id="PF02321">
    <property type="entry name" value="OEP"/>
    <property type="match status" value="2"/>
</dbReference>
<sequence length="452" mass="51003">MIKKTTLFNRMILTVLAVCTVLPLSAQTSASQPWDLSRCIAHALAHNLHIKQQESARDQSAVELSTARWSRLPSLNGNIGQSFNFGRALQDDNTYGDRNTQSTNFSVGTNVPLFTGLRIPHTIALQKLNLKAAIEDLKKAQEDISIQVTSAYLQILFQKELVQVAQNQVNLSREQLHRIEAFLANGKASEAEVSEARARVAQDELSAVQTDNNYRLALLELSQLLELPSPEGFAIVSPDEEASFSPLSLPEEIYAEAVLHKPAIQAARYRLEGATHSLRIAQSAWYPQLNFGAGIGTNYYRLSGMDNPSFSNQWNRNLNKYLQFSLSIPLFNRFETRNRVRSARIQRTSLTWQLEEVQKSLYKEIQQAYYNAVASESKYRSSRVATEASEAAFRLMSEKYALGQANATEYDEARTRWMQTTSEGIQAKYDYLFRTKILDFYRGVPLALPATE</sequence>
<reference evidence="7" key="1">
    <citation type="journal article" date="2012" name="PLoS ONE">
        <title>Gene sets for utilization of primary and secondary nutrition supplies in the distal gut of endangered iberian lynx.</title>
        <authorList>
            <person name="Alcaide M."/>
            <person name="Messina E."/>
            <person name="Richter M."/>
            <person name="Bargiela R."/>
            <person name="Peplies J."/>
            <person name="Huws S.A."/>
            <person name="Newbold C.J."/>
            <person name="Golyshin P.N."/>
            <person name="Simon M.A."/>
            <person name="Lopez G."/>
            <person name="Yakimov M.M."/>
            <person name="Ferrer M."/>
        </authorList>
    </citation>
    <scope>NUCLEOTIDE SEQUENCE</scope>
</reference>
<organism evidence="7">
    <name type="scientific">gut metagenome</name>
    <dbReference type="NCBI Taxonomy" id="749906"/>
    <lineage>
        <taxon>unclassified sequences</taxon>
        <taxon>metagenomes</taxon>
        <taxon>organismal metagenomes</taxon>
    </lineage>
</organism>
<dbReference type="GO" id="GO:0009279">
    <property type="term" value="C:cell outer membrane"/>
    <property type="evidence" value="ECO:0007669"/>
    <property type="project" value="UniProtKB-SubCell"/>
</dbReference>
<evidence type="ECO:0000256" key="3">
    <source>
        <dbReference type="ARBA" id="ARBA00022452"/>
    </source>
</evidence>
<dbReference type="EMBL" id="AMCI01000463">
    <property type="protein sequence ID" value="EJX09094.1"/>
    <property type="molecule type" value="Genomic_DNA"/>
</dbReference>
<dbReference type="GO" id="GO:0015288">
    <property type="term" value="F:porin activity"/>
    <property type="evidence" value="ECO:0007669"/>
    <property type="project" value="TreeGrafter"/>
</dbReference>
<accession>J9GNB5</accession>
<dbReference type="Gene3D" id="1.20.1600.10">
    <property type="entry name" value="Outer membrane efflux proteins (OEP)"/>
    <property type="match status" value="1"/>
</dbReference>
<gene>
    <name evidence="7" type="ORF">EVA_02798</name>
</gene>
<dbReference type="GO" id="GO:1990281">
    <property type="term" value="C:efflux pump complex"/>
    <property type="evidence" value="ECO:0007669"/>
    <property type="project" value="TreeGrafter"/>
</dbReference>
<evidence type="ECO:0000256" key="1">
    <source>
        <dbReference type="ARBA" id="ARBA00004442"/>
    </source>
</evidence>
<dbReference type="PANTHER" id="PTHR30026:SF20">
    <property type="entry name" value="OUTER MEMBRANE PROTEIN TOLC"/>
    <property type="match status" value="1"/>
</dbReference>
<dbReference type="AlphaFoldDB" id="J9GNB5"/>